<dbReference type="PROSITE" id="PS50071">
    <property type="entry name" value="HOMEOBOX_2"/>
    <property type="match status" value="1"/>
</dbReference>
<evidence type="ECO:0000313" key="6">
    <source>
        <dbReference type="EMBL" id="CAI5446431.1"/>
    </source>
</evidence>
<dbReference type="Gene3D" id="1.10.10.60">
    <property type="entry name" value="Homeodomain-like"/>
    <property type="match status" value="1"/>
</dbReference>
<keyword evidence="2 3" id="KW-0238">DNA-binding</keyword>
<keyword evidence="7" id="KW-1185">Reference proteome</keyword>
<gene>
    <name evidence="6" type="ORF">CAMP_LOCUS9068</name>
</gene>
<evidence type="ECO:0000313" key="7">
    <source>
        <dbReference type="Proteomes" id="UP001152747"/>
    </source>
</evidence>
<dbReference type="Proteomes" id="UP001152747">
    <property type="component" value="Unassembled WGS sequence"/>
</dbReference>
<evidence type="ECO:0000256" key="4">
    <source>
        <dbReference type="SAM" id="MobiDB-lite"/>
    </source>
</evidence>
<feature type="region of interest" description="Disordered" evidence="4">
    <location>
        <begin position="552"/>
        <end position="580"/>
    </location>
</feature>
<comment type="caution">
    <text evidence="6">The sequence shown here is derived from an EMBL/GenBank/DDBJ whole genome shotgun (WGS) entry which is preliminary data.</text>
</comment>
<dbReference type="InterPro" id="IPR001356">
    <property type="entry name" value="HD"/>
</dbReference>
<feature type="compositionally biased region" description="Acidic residues" evidence="4">
    <location>
        <begin position="198"/>
        <end position="214"/>
    </location>
</feature>
<evidence type="ECO:0000256" key="2">
    <source>
        <dbReference type="PROSITE-ProRule" id="PRU00108"/>
    </source>
</evidence>
<feature type="compositionally biased region" description="Basic and acidic residues" evidence="4">
    <location>
        <begin position="184"/>
        <end position="196"/>
    </location>
</feature>
<evidence type="ECO:0000256" key="3">
    <source>
        <dbReference type="RuleBase" id="RU000682"/>
    </source>
</evidence>
<proteinExistence type="predicted"/>
<keyword evidence="2 3" id="KW-0539">Nucleus</keyword>
<keyword evidence="2 3" id="KW-0371">Homeobox</keyword>
<reference evidence="6" key="1">
    <citation type="submission" date="2022-11" db="EMBL/GenBank/DDBJ databases">
        <authorList>
            <person name="Kikuchi T."/>
        </authorList>
    </citation>
    <scope>NUCLEOTIDE SEQUENCE</scope>
    <source>
        <strain evidence="6">PS1010</strain>
    </source>
</reference>
<feature type="region of interest" description="Disordered" evidence="4">
    <location>
        <begin position="162"/>
        <end position="221"/>
    </location>
</feature>
<dbReference type="SMART" id="SM00389">
    <property type="entry name" value="HOX"/>
    <property type="match status" value="2"/>
</dbReference>
<sequence>MDPKLKTTTICGKCEQNVVEKNIRMHAVQHCRFIDMRENLCDLHNFKIKRAKSDNSYNFCNSCSFRHNRAIDLNIRRMVNICFPLYICRVSSYQTINGLNSSLVIYLPRDYAALKDDMVQPVTNHLEKELPEMIDMIKQENDEDFGMDIEVKKEFMEDIDIKMEVEEEEEYEDDDYEEEDDFVDDKNKDSDFKLTSESEQEDIDEGEEEDEEEEHETKNQSARVIETKELVGKFFEESAHPSCKQINKFCKENNFKFWNVDRRMKSLRQKNQIKCEDDDSCNRILAYQQMKDQPIQEIIEGENKQKLMEILEDYHKRKEYFRVSDYFEYAEEFDLNPKNRMEVFEEENEGVHKSGLNSKHVVFRPPKNTRIPKEKVEELRNEYENEEICSNERANSIGKRLGLAKDTVFNWFKREQKNRNNGERKERRHTYTKEEKDYLNEKFEKNPYPNPEEKKEMADELGLTIGNIHYYLNTKRTEVRKRKEWEVVGNEIKEMEQAKIDGLMKAFEEYPNSKFEDRVKIASDLKVSYQLVTLWFEIKVLEGRRKRKSEYGSRKRKRQRRYRESESESESEEGEEEEDPIWESLKLLVQDATKNNNVVQRKSSRERITRKNLEISDEEEEFDDEDEDWGIQMLAQNMEDQVESLDIIK</sequence>
<evidence type="ECO:0000259" key="5">
    <source>
        <dbReference type="PROSITE" id="PS50071"/>
    </source>
</evidence>
<protein>
    <recommendedName>
        <fullName evidence="5">Homeobox domain-containing protein</fullName>
    </recommendedName>
</protein>
<dbReference type="Pfam" id="PF17943">
    <property type="entry name" value="HOCHOB"/>
    <property type="match status" value="1"/>
</dbReference>
<dbReference type="InterPro" id="IPR040960">
    <property type="entry name" value="HOCHOB"/>
</dbReference>
<feature type="region of interest" description="Disordered" evidence="4">
    <location>
        <begin position="419"/>
        <end position="453"/>
    </location>
</feature>
<feature type="DNA-binding region" description="Homeobox" evidence="2">
    <location>
        <begin position="424"/>
        <end position="483"/>
    </location>
</feature>
<feature type="domain" description="Homeobox" evidence="5">
    <location>
        <begin position="422"/>
        <end position="482"/>
    </location>
</feature>
<feature type="compositionally biased region" description="Acidic residues" evidence="4">
    <location>
        <begin position="165"/>
        <end position="183"/>
    </location>
</feature>
<organism evidence="6 7">
    <name type="scientific">Caenorhabditis angaria</name>
    <dbReference type="NCBI Taxonomy" id="860376"/>
    <lineage>
        <taxon>Eukaryota</taxon>
        <taxon>Metazoa</taxon>
        <taxon>Ecdysozoa</taxon>
        <taxon>Nematoda</taxon>
        <taxon>Chromadorea</taxon>
        <taxon>Rhabditida</taxon>
        <taxon>Rhabditina</taxon>
        <taxon>Rhabditomorpha</taxon>
        <taxon>Rhabditoidea</taxon>
        <taxon>Rhabditidae</taxon>
        <taxon>Peloderinae</taxon>
        <taxon>Caenorhabditis</taxon>
    </lineage>
</organism>
<dbReference type="CDD" id="cd00086">
    <property type="entry name" value="homeodomain"/>
    <property type="match status" value="1"/>
</dbReference>
<dbReference type="EMBL" id="CANHGI010000003">
    <property type="protein sequence ID" value="CAI5446431.1"/>
    <property type="molecule type" value="Genomic_DNA"/>
</dbReference>
<dbReference type="GO" id="GO:0003677">
    <property type="term" value="F:DNA binding"/>
    <property type="evidence" value="ECO:0007669"/>
    <property type="project" value="UniProtKB-UniRule"/>
</dbReference>
<dbReference type="GO" id="GO:0005634">
    <property type="term" value="C:nucleus"/>
    <property type="evidence" value="ECO:0007669"/>
    <property type="project" value="UniProtKB-SubCell"/>
</dbReference>
<dbReference type="InterPro" id="IPR009057">
    <property type="entry name" value="Homeodomain-like_sf"/>
</dbReference>
<dbReference type="SUPFAM" id="SSF46689">
    <property type="entry name" value="Homeodomain-like"/>
    <property type="match status" value="1"/>
</dbReference>
<feature type="compositionally biased region" description="Acidic residues" evidence="4">
    <location>
        <begin position="567"/>
        <end position="580"/>
    </location>
</feature>
<evidence type="ECO:0000256" key="1">
    <source>
        <dbReference type="ARBA" id="ARBA00004123"/>
    </source>
</evidence>
<comment type="subcellular location">
    <subcellularLocation>
        <location evidence="1 2 3">Nucleus</location>
    </subcellularLocation>
</comment>
<name>A0A9P1IJX8_9PELO</name>
<dbReference type="AlphaFoldDB" id="A0A9P1IJX8"/>
<dbReference type="Pfam" id="PF00046">
    <property type="entry name" value="Homeodomain"/>
    <property type="match status" value="1"/>
</dbReference>
<accession>A0A9P1IJX8</accession>